<feature type="transmembrane region" description="Helical" evidence="1">
    <location>
        <begin position="34"/>
        <end position="52"/>
    </location>
</feature>
<keyword evidence="1" id="KW-1133">Transmembrane helix</keyword>
<protein>
    <recommendedName>
        <fullName evidence="4">DUF3329 domain-containing protein</fullName>
    </recommendedName>
</protein>
<feature type="transmembrane region" description="Helical" evidence="1">
    <location>
        <begin position="12"/>
        <end position="28"/>
    </location>
</feature>
<proteinExistence type="predicted"/>
<evidence type="ECO:0000256" key="1">
    <source>
        <dbReference type="SAM" id="Phobius"/>
    </source>
</evidence>
<keyword evidence="1" id="KW-0472">Membrane</keyword>
<organism evidence="2 3">
    <name type="scientific">Marinobacterium aestuarii</name>
    <dbReference type="NCBI Taxonomy" id="1821621"/>
    <lineage>
        <taxon>Bacteria</taxon>
        <taxon>Pseudomonadati</taxon>
        <taxon>Pseudomonadota</taxon>
        <taxon>Gammaproteobacteria</taxon>
        <taxon>Oceanospirillales</taxon>
        <taxon>Oceanospirillaceae</taxon>
        <taxon>Marinobacterium</taxon>
    </lineage>
</organism>
<dbReference type="OrthoDB" id="7362327at2"/>
<evidence type="ECO:0000313" key="3">
    <source>
        <dbReference type="Proteomes" id="UP000078070"/>
    </source>
</evidence>
<evidence type="ECO:0000313" key="2">
    <source>
        <dbReference type="EMBL" id="ANG63562.1"/>
    </source>
</evidence>
<gene>
    <name evidence="2" type="ORF">A8C75_14485</name>
</gene>
<dbReference type="RefSeq" id="WP_067383801.1">
    <property type="nucleotide sequence ID" value="NZ_CP015839.1"/>
</dbReference>
<name>A0A1A9F0F5_9GAMM</name>
<reference evidence="2 3" key="2">
    <citation type="journal article" date="2018" name="Int. J. Syst. Evol. Microbiol.">
        <title>Marinobacterium aestuarii sp. nov., a benzene-degrading marine bacterium isolated from estuary sediment.</title>
        <authorList>
            <person name="Bae S.S."/>
            <person name="Jung J."/>
            <person name="Chung D."/>
            <person name="Baek K."/>
        </authorList>
    </citation>
    <scope>NUCLEOTIDE SEQUENCE [LARGE SCALE GENOMIC DNA]</scope>
    <source>
        <strain evidence="2 3">ST58-10</strain>
    </source>
</reference>
<evidence type="ECO:0008006" key="4">
    <source>
        <dbReference type="Google" id="ProtNLM"/>
    </source>
</evidence>
<dbReference type="KEGG" id="mars:A8C75_14485"/>
<dbReference type="EMBL" id="CP015839">
    <property type="protein sequence ID" value="ANG63562.1"/>
    <property type="molecule type" value="Genomic_DNA"/>
</dbReference>
<keyword evidence="1" id="KW-0812">Transmembrane</keyword>
<reference evidence="3" key="1">
    <citation type="submission" date="2016-05" db="EMBL/GenBank/DDBJ databases">
        <authorList>
            <person name="Baek K."/>
            <person name="Yang S.-J."/>
        </authorList>
    </citation>
    <scope>NUCLEOTIDE SEQUENCE [LARGE SCALE GENOMIC DNA]</scope>
    <source>
        <strain evidence="3">ST58-10</strain>
    </source>
</reference>
<dbReference type="Proteomes" id="UP000078070">
    <property type="component" value="Chromosome"/>
</dbReference>
<keyword evidence="3" id="KW-1185">Reference proteome</keyword>
<accession>A0A1A9F0F5</accession>
<dbReference type="AlphaFoldDB" id="A0A1A9F0F5"/>
<sequence>MRETDLVFFQPLWRRIAVTVFCVLWSVFEWVTGSPFWGMVSLGFIFYCYWMFFHTFEETKPDDKAQDQNKS</sequence>